<dbReference type="STRING" id="215243.A0A0D2C4R0"/>
<dbReference type="InterPro" id="IPR047146">
    <property type="entry name" value="Cyt_P450_E_CYP52_fungi"/>
</dbReference>
<evidence type="ECO:0000256" key="4">
    <source>
        <dbReference type="ARBA" id="ARBA00023002"/>
    </source>
</evidence>
<accession>A0A0D2C4R0</accession>
<comment type="cofactor">
    <cofactor evidence="1 7">
        <name>heme</name>
        <dbReference type="ChEBI" id="CHEBI:30413"/>
    </cofactor>
</comment>
<evidence type="ECO:0000313" key="9">
    <source>
        <dbReference type="EMBL" id="KIW44777.1"/>
    </source>
</evidence>
<dbReference type="PRINTS" id="PR00463">
    <property type="entry name" value="EP450I"/>
</dbReference>
<evidence type="ECO:0000256" key="8">
    <source>
        <dbReference type="RuleBase" id="RU000461"/>
    </source>
</evidence>
<dbReference type="PANTHER" id="PTHR24287:SF5">
    <property type="entry name" value="P450, PUTATIVE (EUROFUNG)-RELATED"/>
    <property type="match status" value="1"/>
</dbReference>
<keyword evidence="6 8" id="KW-0503">Monooxygenase</keyword>
<dbReference type="PROSITE" id="PS00086">
    <property type="entry name" value="CYTOCHROME_P450"/>
    <property type="match status" value="1"/>
</dbReference>
<keyword evidence="4 8" id="KW-0560">Oxidoreductase</keyword>
<dbReference type="PANTHER" id="PTHR24287">
    <property type="entry name" value="P450, PUTATIVE (EUROFUNG)-RELATED"/>
    <property type="match status" value="1"/>
</dbReference>
<evidence type="ECO:0000256" key="2">
    <source>
        <dbReference type="ARBA" id="ARBA00010617"/>
    </source>
</evidence>
<dbReference type="GO" id="GO:0020037">
    <property type="term" value="F:heme binding"/>
    <property type="evidence" value="ECO:0007669"/>
    <property type="project" value="InterPro"/>
</dbReference>
<sequence length="520" mass="59306">MSHLEMALQYLSWKYVAAVLVAIYIASVQIRRYVSAKGIQKLGGESPRIKTRVFYSLDFPFWSTRASRNNRTVDFFDWMYEHTGTDCNGTGTYTSELHILENARVIFTADPENIKALLTTQFQDFGKGQQFHDEWKDFLGDSIFTTDGQLWHNSRQLLRPMFIREKVADLDLIESHVRKLIALIGPGDGKMVVLHKLFFRFSLDASTHFLFGHSVGSLDSEQSTFAAAFDEVQRVQSMEGRLGPFKYFQSKKSFYDGIKIVENFIEPFITDALAMSPDELESKLSKSDNFIQALARFTRDPKVMRDQLFALLLAGRDTTASTLSWLFLELSKNPRVVKKLRAEINEVLGEGGQPPSYQNIKDMKYLNYTINETLRLYPVVPFNVRASLIDTSLPRGGGPDGKGPVGCLKGTPVGYSTLQMQRRRDLYPPLSPEFPYDPLEWVPDRWATWTPKAWNFIPFNGGPRICIGQQFAMVEMGYTIVRILQEFEQLVDYGNDRSMHTDIILTPANGVKVGFLKQAR</sequence>
<dbReference type="GO" id="GO:0004497">
    <property type="term" value="F:monooxygenase activity"/>
    <property type="evidence" value="ECO:0007669"/>
    <property type="project" value="UniProtKB-KW"/>
</dbReference>
<organism evidence="9 10">
    <name type="scientific">Exophiala oligosperma</name>
    <dbReference type="NCBI Taxonomy" id="215243"/>
    <lineage>
        <taxon>Eukaryota</taxon>
        <taxon>Fungi</taxon>
        <taxon>Dikarya</taxon>
        <taxon>Ascomycota</taxon>
        <taxon>Pezizomycotina</taxon>
        <taxon>Eurotiomycetes</taxon>
        <taxon>Chaetothyriomycetidae</taxon>
        <taxon>Chaetothyriales</taxon>
        <taxon>Herpotrichiellaceae</taxon>
        <taxon>Exophiala</taxon>
    </lineage>
</organism>
<dbReference type="InterPro" id="IPR017972">
    <property type="entry name" value="Cyt_P450_CS"/>
</dbReference>
<dbReference type="InterPro" id="IPR036396">
    <property type="entry name" value="Cyt_P450_sf"/>
</dbReference>
<reference evidence="9 10" key="1">
    <citation type="submission" date="2015-01" db="EMBL/GenBank/DDBJ databases">
        <title>The Genome Sequence of Exophiala oligosperma CBS72588.</title>
        <authorList>
            <consortium name="The Broad Institute Genomics Platform"/>
            <person name="Cuomo C."/>
            <person name="de Hoog S."/>
            <person name="Gorbushina A."/>
            <person name="Stielow B."/>
            <person name="Teixiera M."/>
            <person name="Abouelleil A."/>
            <person name="Chapman S.B."/>
            <person name="Priest M."/>
            <person name="Young S.K."/>
            <person name="Wortman J."/>
            <person name="Nusbaum C."/>
            <person name="Birren B."/>
        </authorList>
    </citation>
    <scope>NUCLEOTIDE SEQUENCE [LARGE SCALE GENOMIC DNA]</scope>
    <source>
        <strain evidence="9 10">CBS 72588</strain>
    </source>
</reference>
<feature type="binding site" description="axial binding residue" evidence="7">
    <location>
        <position position="466"/>
    </location>
    <ligand>
        <name>heme</name>
        <dbReference type="ChEBI" id="CHEBI:30413"/>
    </ligand>
    <ligandPart>
        <name>Fe</name>
        <dbReference type="ChEBI" id="CHEBI:18248"/>
    </ligandPart>
</feature>
<evidence type="ECO:0000256" key="6">
    <source>
        <dbReference type="ARBA" id="ARBA00023033"/>
    </source>
</evidence>
<dbReference type="GeneID" id="27355299"/>
<dbReference type="AlphaFoldDB" id="A0A0D2C4R0"/>
<name>A0A0D2C4R0_9EURO</name>
<evidence type="ECO:0000256" key="7">
    <source>
        <dbReference type="PIRSR" id="PIRSR602401-1"/>
    </source>
</evidence>
<comment type="similarity">
    <text evidence="2 8">Belongs to the cytochrome P450 family.</text>
</comment>
<evidence type="ECO:0008006" key="11">
    <source>
        <dbReference type="Google" id="ProtNLM"/>
    </source>
</evidence>
<dbReference type="InterPro" id="IPR001128">
    <property type="entry name" value="Cyt_P450"/>
</dbReference>
<dbReference type="GO" id="GO:0016705">
    <property type="term" value="F:oxidoreductase activity, acting on paired donors, with incorporation or reduction of molecular oxygen"/>
    <property type="evidence" value="ECO:0007669"/>
    <property type="project" value="InterPro"/>
</dbReference>
<keyword evidence="7 8" id="KW-0349">Heme</keyword>
<keyword evidence="3 7" id="KW-0479">Metal-binding</keyword>
<evidence type="ECO:0000256" key="3">
    <source>
        <dbReference type="ARBA" id="ARBA00022723"/>
    </source>
</evidence>
<dbReference type="Pfam" id="PF00067">
    <property type="entry name" value="p450"/>
    <property type="match status" value="1"/>
</dbReference>
<dbReference type="Proteomes" id="UP000053342">
    <property type="component" value="Unassembled WGS sequence"/>
</dbReference>
<dbReference type="EMBL" id="KN847334">
    <property type="protein sequence ID" value="KIW44777.1"/>
    <property type="molecule type" value="Genomic_DNA"/>
</dbReference>
<dbReference type="CDD" id="cd11063">
    <property type="entry name" value="CYP52"/>
    <property type="match status" value="1"/>
</dbReference>
<evidence type="ECO:0000313" key="10">
    <source>
        <dbReference type="Proteomes" id="UP000053342"/>
    </source>
</evidence>
<dbReference type="RefSeq" id="XP_016264993.1">
    <property type="nucleotide sequence ID" value="XM_016403988.1"/>
</dbReference>
<dbReference type="VEuPathDB" id="FungiDB:PV06_03225"/>
<evidence type="ECO:0000256" key="5">
    <source>
        <dbReference type="ARBA" id="ARBA00023004"/>
    </source>
</evidence>
<dbReference type="Gene3D" id="1.10.630.10">
    <property type="entry name" value="Cytochrome P450"/>
    <property type="match status" value="1"/>
</dbReference>
<dbReference type="HOGENOM" id="CLU_001570_27_0_1"/>
<gene>
    <name evidence="9" type="ORF">PV06_03225</name>
</gene>
<protein>
    <recommendedName>
        <fullName evidence="11">Cytochrome P450 alkane hydroxylase</fullName>
    </recommendedName>
</protein>
<keyword evidence="10" id="KW-1185">Reference proteome</keyword>
<dbReference type="SUPFAM" id="SSF48264">
    <property type="entry name" value="Cytochrome P450"/>
    <property type="match status" value="1"/>
</dbReference>
<dbReference type="InterPro" id="IPR002401">
    <property type="entry name" value="Cyt_P450_E_grp-I"/>
</dbReference>
<keyword evidence="5 7" id="KW-0408">Iron</keyword>
<dbReference type="GO" id="GO:0005506">
    <property type="term" value="F:iron ion binding"/>
    <property type="evidence" value="ECO:0007669"/>
    <property type="project" value="InterPro"/>
</dbReference>
<dbReference type="PRINTS" id="PR00385">
    <property type="entry name" value="P450"/>
</dbReference>
<evidence type="ECO:0000256" key="1">
    <source>
        <dbReference type="ARBA" id="ARBA00001971"/>
    </source>
</evidence>
<dbReference type="OrthoDB" id="1470350at2759"/>
<proteinExistence type="inferred from homology"/>